<gene>
    <name evidence="5" type="ORF">A3A34_02585</name>
</gene>
<dbReference type="Gene3D" id="3.20.20.70">
    <property type="entry name" value="Aldolase class I"/>
    <property type="match status" value="1"/>
</dbReference>
<dbReference type="PRINTS" id="PR00146">
    <property type="entry name" value="DHPICSNTHASE"/>
</dbReference>
<comment type="caution">
    <text evidence="5">The sequence shown here is derived from an EMBL/GenBank/DDBJ whole genome shotgun (WGS) entry which is preliminary data.</text>
</comment>
<comment type="similarity">
    <text evidence="1 3">Belongs to the DapA family.</text>
</comment>
<name>A0A1F6EMY0_9BACT</name>
<dbReference type="EMBL" id="MFLU01000009">
    <property type="protein sequence ID" value="OGG75009.1"/>
    <property type="molecule type" value="Genomic_DNA"/>
</dbReference>
<keyword evidence="2 3" id="KW-0456">Lyase</keyword>
<dbReference type="Proteomes" id="UP000178587">
    <property type="component" value="Unassembled WGS sequence"/>
</dbReference>
<dbReference type="PANTHER" id="PTHR12128:SF66">
    <property type="entry name" value="4-HYDROXY-2-OXOGLUTARATE ALDOLASE, MITOCHONDRIAL"/>
    <property type="match status" value="1"/>
</dbReference>
<evidence type="ECO:0000313" key="5">
    <source>
        <dbReference type="EMBL" id="OGG75009.1"/>
    </source>
</evidence>
<dbReference type="GO" id="GO:0008840">
    <property type="term" value="F:4-hydroxy-tetrahydrodipicolinate synthase activity"/>
    <property type="evidence" value="ECO:0007669"/>
    <property type="project" value="TreeGrafter"/>
</dbReference>
<organism evidence="5 6">
    <name type="scientific">Candidatus Kaiserbacteria bacterium RIFCSPLOWO2_01_FULL_50_24</name>
    <dbReference type="NCBI Taxonomy" id="1798507"/>
    <lineage>
        <taxon>Bacteria</taxon>
        <taxon>Candidatus Kaiseribacteriota</taxon>
    </lineage>
</organism>
<dbReference type="SMART" id="SM01130">
    <property type="entry name" value="DHDPS"/>
    <property type="match status" value="1"/>
</dbReference>
<dbReference type="PIRSF" id="PIRSF001365">
    <property type="entry name" value="DHDPS"/>
    <property type="match status" value="1"/>
</dbReference>
<dbReference type="AlphaFoldDB" id="A0A1F6EMY0"/>
<evidence type="ECO:0008006" key="7">
    <source>
        <dbReference type="Google" id="ProtNLM"/>
    </source>
</evidence>
<dbReference type="CDD" id="cd00408">
    <property type="entry name" value="DHDPS-like"/>
    <property type="match status" value="1"/>
</dbReference>
<dbReference type="Pfam" id="PF00701">
    <property type="entry name" value="DHDPS"/>
    <property type="match status" value="1"/>
</dbReference>
<dbReference type="PANTHER" id="PTHR12128">
    <property type="entry name" value="DIHYDRODIPICOLINATE SYNTHASE"/>
    <property type="match status" value="1"/>
</dbReference>
<evidence type="ECO:0000256" key="1">
    <source>
        <dbReference type="ARBA" id="ARBA00007592"/>
    </source>
</evidence>
<accession>A0A1F6EMY0</accession>
<proteinExistence type="inferred from homology"/>
<dbReference type="InterPro" id="IPR013785">
    <property type="entry name" value="Aldolase_TIM"/>
</dbReference>
<dbReference type="InterPro" id="IPR002220">
    <property type="entry name" value="DapA-like"/>
</dbReference>
<reference evidence="5 6" key="1">
    <citation type="journal article" date="2016" name="Nat. Commun.">
        <title>Thousands of microbial genomes shed light on interconnected biogeochemical processes in an aquifer system.</title>
        <authorList>
            <person name="Anantharaman K."/>
            <person name="Brown C.T."/>
            <person name="Hug L.A."/>
            <person name="Sharon I."/>
            <person name="Castelle C.J."/>
            <person name="Probst A.J."/>
            <person name="Thomas B.C."/>
            <person name="Singh A."/>
            <person name="Wilkins M.J."/>
            <person name="Karaoz U."/>
            <person name="Brodie E.L."/>
            <person name="Williams K.H."/>
            <person name="Hubbard S.S."/>
            <person name="Banfield J.F."/>
        </authorList>
    </citation>
    <scope>NUCLEOTIDE SEQUENCE [LARGE SCALE GENOMIC DNA]</scope>
</reference>
<sequence>MLDKLPHGIYTMLVTPMDENENIDFGALRAQIDWAVEKGTDGIVVTPSIGEFACLSYDERWKCFAVCAEHVRDNYHHIKLIATTADTCLSKIAMHTTAAKDLGYMAAQVIPPYYWIPDSGEVFAHYEGVAEMGLPVVVYHNPKLSKFNISPAFMGTLARIPGIVGIKEVKTDRQVHLEALFKEVNGAVPIFTTFRAFTTGLMLGSGGGFINVFALEPCVAMWRLWQKSVKDDSLAMWKKAEAIQNMTNEVFPRGGEDNQRHIGSTKLAASIVTGINMGEPRSPYRSPKDSAQFDATLQSTLPKLRELIASVVLK</sequence>
<dbReference type="SUPFAM" id="SSF51569">
    <property type="entry name" value="Aldolase"/>
    <property type="match status" value="1"/>
</dbReference>
<evidence type="ECO:0000256" key="4">
    <source>
        <dbReference type="PIRSR" id="PIRSR001365-1"/>
    </source>
</evidence>
<evidence type="ECO:0000313" key="6">
    <source>
        <dbReference type="Proteomes" id="UP000178587"/>
    </source>
</evidence>
<feature type="active site" description="Schiff-base intermediate with substrate" evidence="4">
    <location>
        <position position="167"/>
    </location>
</feature>
<protein>
    <recommendedName>
        <fullName evidence="7">Dihydrodipicolinate synthase family protein</fullName>
    </recommendedName>
</protein>
<dbReference type="STRING" id="1798507.A3A34_02585"/>
<feature type="active site" description="Proton donor/acceptor" evidence="4">
    <location>
        <position position="139"/>
    </location>
</feature>
<evidence type="ECO:0000256" key="2">
    <source>
        <dbReference type="ARBA" id="ARBA00023239"/>
    </source>
</evidence>
<evidence type="ECO:0000256" key="3">
    <source>
        <dbReference type="PIRNR" id="PIRNR001365"/>
    </source>
</evidence>